<dbReference type="PROSITE" id="PS50231">
    <property type="entry name" value="RICIN_B_LECTIN"/>
    <property type="match status" value="2"/>
</dbReference>
<evidence type="ECO:0000313" key="4">
    <source>
        <dbReference type="EMBL" id="WIA10898.1"/>
    </source>
</evidence>
<dbReference type="Pfam" id="PF00652">
    <property type="entry name" value="Ricin_B_lectin"/>
    <property type="match status" value="1"/>
</dbReference>
<sequence length="404" mass="43375">MVSPKAIISISAVIIVVIVLVAWYMWARMHPAVAAAVQPVDLVKSTELVVATPLLAPDVAQGAPTQQPSADQTDTPIEAPLPLPPATPYLEWNTVAKQPVIGGLDTDGQELLICQAEHSGLTQPGYSVRGSATCDIGHWDQEVKSTAYRLLDTNMPHTWSTERGAARVKGGFAAGEDMFVCRGKIGGATYPGKAGGSAAHKTSVVQWDCADVDHMKWGLDDQGRMRPKHAPSMCLALEKAGEREVLSLNECDGSARQKWAATAPPPPNHKLLKSRLRSNLCLSVPSKDTNNGTELTTWDCANSPIDWPNYGFGMDAENRLVNKESGKCITVAGAGTHDGAAIVQQDCGRGPHFRWTHDDAGRLRPAHAPKMCMNISGGDPRNGGKIILYECTTDGATNELWDFV</sequence>
<evidence type="ECO:0000256" key="2">
    <source>
        <dbReference type="SAM" id="Phobius"/>
    </source>
</evidence>
<feature type="compositionally biased region" description="Polar residues" evidence="1">
    <location>
        <begin position="63"/>
        <end position="74"/>
    </location>
</feature>
<feature type="transmembrane region" description="Helical" evidence="2">
    <location>
        <begin position="6"/>
        <end position="26"/>
    </location>
</feature>
<protein>
    <recommendedName>
        <fullName evidence="3">Ricin B lectin domain-containing protein</fullName>
    </recommendedName>
</protein>
<dbReference type="SUPFAM" id="SSF50370">
    <property type="entry name" value="Ricin B-like lectins"/>
    <property type="match status" value="2"/>
</dbReference>
<keyword evidence="2" id="KW-0472">Membrane</keyword>
<reference evidence="4 5" key="1">
    <citation type="submission" date="2023-05" db="EMBL/GenBank/DDBJ databases">
        <title>A 100% complete, gapless, phased diploid assembly of the Scenedesmus obliquus UTEX 3031 genome.</title>
        <authorList>
            <person name="Biondi T.C."/>
            <person name="Hanschen E.R."/>
            <person name="Kwon T."/>
            <person name="Eng W."/>
            <person name="Kruse C.P.S."/>
            <person name="Koehler S.I."/>
            <person name="Kunde Y."/>
            <person name="Gleasner C.D."/>
            <person name="You Mak K.T."/>
            <person name="Polle J."/>
            <person name="Hovde B.T."/>
            <person name="Starkenburg S.R."/>
        </authorList>
    </citation>
    <scope>NUCLEOTIDE SEQUENCE [LARGE SCALE GENOMIC DNA]</scope>
    <source>
        <strain evidence="4 5">DOE0152z</strain>
    </source>
</reference>
<dbReference type="Proteomes" id="UP001244341">
    <property type="component" value="Chromosome 2b"/>
</dbReference>
<organism evidence="4 5">
    <name type="scientific">Tetradesmus obliquus</name>
    <name type="common">Green alga</name>
    <name type="synonym">Acutodesmus obliquus</name>
    <dbReference type="NCBI Taxonomy" id="3088"/>
    <lineage>
        <taxon>Eukaryota</taxon>
        <taxon>Viridiplantae</taxon>
        <taxon>Chlorophyta</taxon>
        <taxon>core chlorophytes</taxon>
        <taxon>Chlorophyceae</taxon>
        <taxon>CS clade</taxon>
        <taxon>Sphaeropleales</taxon>
        <taxon>Scenedesmaceae</taxon>
        <taxon>Tetradesmus</taxon>
    </lineage>
</organism>
<feature type="region of interest" description="Disordered" evidence="1">
    <location>
        <begin position="60"/>
        <end position="80"/>
    </location>
</feature>
<dbReference type="InterPro" id="IPR000772">
    <property type="entry name" value="Ricin_B_lectin"/>
</dbReference>
<keyword evidence="2" id="KW-1133">Transmembrane helix</keyword>
<feature type="domain" description="Ricin B lectin" evidence="3">
    <location>
        <begin position="268"/>
        <end position="404"/>
    </location>
</feature>
<dbReference type="Gene3D" id="2.80.10.50">
    <property type="match status" value="2"/>
</dbReference>
<keyword evidence="5" id="KW-1185">Reference proteome</keyword>
<dbReference type="SMART" id="SM00458">
    <property type="entry name" value="RICIN"/>
    <property type="match status" value="1"/>
</dbReference>
<proteinExistence type="predicted"/>
<evidence type="ECO:0000313" key="5">
    <source>
        <dbReference type="Proteomes" id="UP001244341"/>
    </source>
</evidence>
<keyword evidence="2" id="KW-0812">Transmembrane</keyword>
<dbReference type="EMBL" id="CP126209">
    <property type="protein sequence ID" value="WIA10898.1"/>
    <property type="molecule type" value="Genomic_DNA"/>
</dbReference>
<dbReference type="CDD" id="cd00161">
    <property type="entry name" value="beta-trefoil_Ricin-like"/>
    <property type="match status" value="1"/>
</dbReference>
<evidence type="ECO:0000256" key="1">
    <source>
        <dbReference type="SAM" id="MobiDB-lite"/>
    </source>
</evidence>
<name>A0ABY8TR84_TETOB</name>
<evidence type="ECO:0000259" key="3">
    <source>
        <dbReference type="SMART" id="SM00458"/>
    </source>
</evidence>
<dbReference type="InterPro" id="IPR035992">
    <property type="entry name" value="Ricin_B-like_lectins"/>
</dbReference>
<dbReference type="Pfam" id="PF14200">
    <property type="entry name" value="RicinB_lectin_2"/>
    <property type="match status" value="1"/>
</dbReference>
<accession>A0ABY8TR84</accession>
<gene>
    <name evidence="4" type="ORF">OEZ85_011064</name>
</gene>